<accession>D4DNS1</accession>
<reference evidence="1 2" key="1">
    <citation type="submission" date="2010-02" db="EMBL/GenBank/DDBJ databases">
        <authorList>
            <person name="Weinstock G."/>
            <person name="Sodergren E."/>
            <person name="Clifton S."/>
            <person name="Fulton L."/>
            <person name="Fulton B."/>
            <person name="Courtney L."/>
            <person name="Fronick C."/>
            <person name="Harrison M."/>
            <person name="Strong C."/>
            <person name="Farmer C."/>
            <person name="Delahaunty K."/>
            <person name="Markovic C."/>
            <person name="Hall O."/>
            <person name="Minx P."/>
            <person name="Tomlinson C."/>
            <person name="Mitreva M."/>
            <person name="Nelson J."/>
            <person name="Hou S."/>
            <person name="Wollam A."/>
            <person name="Pepin K.H."/>
            <person name="Johnson M."/>
            <person name="Bhonagiri V."/>
            <person name="Zhang X."/>
            <person name="Suruliraj S."/>
            <person name="Warren W."/>
            <person name="Chinwalla A."/>
            <person name="Mardis E.R."/>
            <person name="Wilson R.K."/>
        </authorList>
    </citation>
    <scope>NUCLEOTIDE SEQUENCE [LARGE SCALE GENOMIC DNA]</scope>
    <source>
        <strain evidence="1 2">ATCC 29315</strain>
    </source>
</reference>
<evidence type="ECO:0000313" key="1">
    <source>
        <dbReference type="EMBL" id="EFE50547.1"/>
    </source>
</evidence>
<dbReference type="EMBL" id="ADBF01000016">
    <property type="protein sequence ID" value="EFE50547.1"/>
    <property type="molecule type" value="Genomic_DNA"/>
</dbReference>
<dbReference type="AlphaFoldDB" id="D4DNS1"/>
<comment type="caution">
    <text evidence="1">The sequence shown here is derived from an EMBL/GenBank/DDBJ whole genome shotgun (WGS) entry which is preliminary data.</text>
</comment>
<name>D4DNS1_NEIEG</name>
<evidence type="ECO:0000313" key="2">
    <source>
        <dbReference type="Proteomes" id="UP000005536"/>
    </source>
</evidence>
<proteinExistence type="predicted"/>
<organism evidence="1 2">
    <name type="scientific">Neisseria elongata subsp. glycolytica ATCC 29315</name>
    <dbReference type="NCBI Taxonomy" id="546263"/>
    <lineage>
        <taxon>Bacteria</taxon>
        <taxon>Pseudomonadati</taxon>
        <taxon>Pseudomonadota</taxon>
        <taxon>Betaproteobacteria</taxon>
        <taxon>Neisseriales</taxon>
        <taxon>Neisseriaceae</taxon>
        <taxon>Neisseria</taxon>
    </lineage>
</organism>
<sequence>MALQPVLRPSEKFQIRHVIGRMPSYATIRRFLISLFERAIP</sequence>
<protein>
    <submittedName>
        <fullName evidence="1">Uncharacterized protein</fullName>
    </submittedName>
</protein>
<dbReference type="Proteomes" id="UP000005536">
    <property type="component" value="Unassembled WGS sequence"/>
</dbReference>
<gene>
    <name evidence="1" type="ORF">NEIELOOT_00705</name>
</gene>